<dbReference type="KEGG" id="upi:EJG51_008200"/>
<reference evidence="1 2" key="1">
    <citation type="journal article" date="2019" name="Int. J. Syst. Evol. Microbiol.">
        <title>Undibacterium piscinae sp. nov., isolated from Korean shiner intestine.</title>
        <authorList>
            <person name="Lee S.Y."/>
            <person name="Kang W."/>
            <person name="Kim P.S."/>
            <person name="Kim H.S."/>
            <person name="Sung H."/>
            <person name="Shin N.R."/>
            <person name="Whon T.W."/>
            <person name="Yun J.H."/>
            <person name="Lee J.Y."/>
            <person name="Lee J.Y."/>
            <person name="Jung M.J."/>
            <person name="Jeong Y.S."/>
            <person name="Tak E.J."/>
            <person name="Han J.E."/>
            <person name="Hyun D.W."/>
            <person name="Kang M.S."/>
            <person name="Lee K.E."/>
            <person name="Lee B.H."/>
            <person name="Bae J.W."/>
        </authorList>
    </citation>
    <scope>NUCLEOTIDE SEQUENCE [LARGE SCALE GENOMIC DNA]</scope>
    <source>
        <strain evidence="1 2">S11R28</strain>
    </source>
</reference>
<gene>
    <name evidence="1" type="ORF">EJG51_008200</name>
</gene>
<accession>A0A6M4A4G3</accession>
<proteinExistence type="predicted"/>
<dbReference type="AlphaFoldDB" id="A0A6M4A4G3"/>
<evidence type="ECO:0000313" key="1">
    <source>
        <dbReference type="EMBL" id="QJQ05828.1"/>
    </source>
</evidence>
<dbReference type="Proteomes" id="UP000274350">
    <property type="component" value="Chromosome"/>
</dbReference>
<dbReference type="EMBL" id="CP051152">
    <property type="protein sequence ID" value="QJQ05828.1"/>
    <property type="molecule type" value="Genomic_DNA"/>
</dbReference>
<protein>
    <submittedName>
        <fullName evidence="1">Uncharacterized protein</fullName>
    </submittedName>
</protein>
<organism evidence="1 2">
    <name type="scientific">Undibacterium piscinae</name>
    <dbReference type="NCBI Taxonomy" id="2495591"/>
    <lineage>
        <taxon>Bacteria</taxon>
        <taxon>Pseudomonadati</taxon>
        <taxon>Pseudomonadota</taxon>
        <taxon>Betaproteobacteria</taxon>
        <taxon>Burkholderiales</taxon>
        <taxon>Oxalobacteraceae</taxon>
        <taxon>Undibacterium</taxon>
    </lineage>
</organism>
<keyword evidence="2" id="KW-1185">Reference proteome</keyword>
<sequence length="92" mass="9518">MKRRRTFGEQAMWTKRSSFGSGAASVARCATVPAPLGGNVQNHPLASPATTLISITVQSSGVSRIDQGDQIHLGQARKPSAIACASLAPIAC</sequence>
<name>A0A6M4A4G3_9BURK</name>
<evidence type="ECO:0000313" key="2">
    <source>
        <dbReference type="Proteomes" id="UP000274350"/>
    </source>
</evidence>